<evidence type="ECO:0000256" key="15">
    <source>
        <dbReference type="ARBA" id="ARBA00023316"/>
    </source>
</evidence>
<dbReference type="EMBL" id="MQWB01000001">
    <property type="protein sequence ID" value="OZC02693.1"/>
    <property type="molecule type" value="Genomic_DNA"/>
</dbReference>
<comment type="similarity">
    <text evidence="3">In the C-terminal section; belongs to the transpeptidase family.</text>
</comment>
<dbReference type="InParanoid" id="A0A259TY48"/>
<comment type="catalytic activity">
    <reaction evidence="16">
        <text>Preferential cleavage: (Ac)2-L-Lys-D-Ala-|-D-Ala. Also transpeptidation of peptidyl-alanyl moieties that are N-acyl substituents of D-alanine.</text>
        <dbReference type="EC" id="3.4.16.4"/>
    </reaction>
</comment>
<dbReference type="InterPro" id="IPR050396">
    <property type="entry name" value="Glycosyltr_51/Transpeptidase"/>
</dbReference>
<dbReference type="Gene3D" id="1.10.3810.10">
    <property type="entry name" value="Biosynthetic peptidoglycan transglycosylase-like"/>
    <property type="match status" value="1"/>
</dbReference>
<keyword evidence="12" id="KW-0573">Peptidoglycan synthesis</keyword>
<comment type="subcellular location">
    <subcellularLocation>
        <location evidence="1">Cell membrane</location>
    </subcellularLocation>
</comment>
<feature type="domain" description="Penicillin-binding protein transpeptidase" evidence="20">
    <location>
        <begin position="432"/>
        <end position="661"/>
    </location>
</feature>
<evidence type="ECO:0000256" key="7">
    <source>
        <dbReference type="ARBA" id="ARBA00022670"/>
    </source>
</evidence>
<evidence type="ECO:0000313" key="23">
    <source>
        <dbReference type="Proteomes" id="UP000216446"/>
    </source>
</evidence>
<evidence type="ECO:0000256" key="3">
    <source>
        <dbReference type="ARBA" id="ARBA00007090"/>
    </source>
</evidence>
<dbReference type="GO" id="GO:0008658">
    <property type="term" value="F:penicillin binding"/>
    <property type="evidence" value="ECO:0007669"/>
    <property type="project" value="InterPro"/>
</dbReference>
<feature type="domain" description="Glycosyl transferase family 51" evidence="21">
    <location>
        <begin position="111"/>
        <end position="286"/>
    </location>
</feature>
<keyword evidence="5" id="KW-1003">Cell membrane</keyword>
<proteinExistence type="inferred from homology"/>
<comment type="pathway">
    <text evidence="2">Cell wall biogenesis; peptidoglycan biosynthesis.</text>
</comment>
<keyword evidence="7" id="KW-0645">Protease</keyword>
<sequence>MPDKLPPLLIRPETRPHPLRPRVSPIPRADPPPPRGLWRRFWWRVTDRERPLWRRALTVLGAFAALGTALALTGAVVLVVYAMSLRASMPDTYQLMAATRAQPTLVYAASGEKLTQFEPRFREWVPLDSVPVHFTHALIATEDRRFYEHGGVDLRRLVGAMYYSARGDRQGGSTITQQLTRNLFPEAIGNVGIVDRKLKEAMAARQIEKANTKREILEAYVNTTPFLYNAHGIELAARTYFGVPARELSVAQSAMFVAMLKGPNRYNPVRYPERALARRDLVISLMGTNGDLSPEAVREAQAEPLGVELRPQPGEQSLAPHFTEMVRQQLNAWARDRGYDVERDGLVIRTTLDLGMQRQAEAAVAERVPQVARAAGARYTGATLDVHLRRTPLYARALAGGESPEAALRAVRQDRAVVDSVRQILTRLQVGLVAMDPQTGYVKAYVGSRDYLTDPFDHAGVARRQPGSTFKAFVYAAALQRGYSPEDRVVDEAPEVNMGNGKTWRPTNAGGGASGGSVRLVDALAYSKNTVAAQLGLEIGAPRLAMLARAMGIESEMDIVPSLALGTSPVTVLEMVGAYGTIANDGVRRAPILIRRIESASGRVIEERGGTGRQVLTRRDARVLTGMMQEVIARGTGARAREYGASGALAGKTGTTQRNMDGWFMLMHPRLVTGAWVGYNDQRVTFNQGSSGYGGRTALPVVASFFARVQDGLPPAAFPTAPGFGEEMTAENPDSLFGRIDDPTMAEFDWDAYLEGYGEDPSSPREREAPEIERPDTPRPSVDPQPRRISRTNAVDDVQRNAREAQERRERAGTRPQVPPPAPPTESNPNNKGGLTAEEMLGVDDG</sequence>
<dbReference type="GO" id="GO:0005886">
    <property type="term" value="C:plasma membrane"/>
    <property type="evidence" value="ECO:0007669"/>
    <property type="project" value="UniProtKB-SubCell"/>
</dbReference>
<dbReference type="AlphaFoldDB" id="A0A259TY48"/>
<feature type="transmembrane region" description="Helical" evidence="19">
    <location>
        <begin position="57"/>
        <end position="83"/>
    </location>
</feature>
<gene>
    <name evidence="22" type="ORF">BSZ36_06710</name>
</gene>
<dbReference type="GO" id="GO:0008360">
    <property type="term" value="P:regulation of cell shape"/>
    <property type="evidence" value="ECO:0007669"/>
    <property type="project" value="UniProtKB-KW"/>
</dbReference>
<keyword evidence="9" id="KW-0808">Transferase</keyword>
<dbReference type="PANTHER" id="PTHR32282">
    <property type="entry name" value="BINDING PROTEIN TRANSPEPTIDASE, PUTATIVE-RELATED"/>
    <property type="match status" value="1"/>
</dbReference>
<evidence type="ECO:0000259" key="21">
    <source>
        <dbReference type="Pfam" id="PF00912"/>
    </source>
</evidence>
<dbReference type="Proteomes" id="UP000216446">
    <property type="component" value="Unassembled WGS sequence"/>
</dbReference>
<dbReference type="InterPro" id="IPR001264">
    <property type="entry name" value="Glyco_trans_51"/>
</dbReference>
<evidence type="ECO:0000256" key="14">
    <source>
        <dbReference type="ARBA" id="ARBA00023268"/>
    </source>
</evidence>
<evidence type="ECO:0000256" key="5">
    <source>
        <dbReference type="ARBA" id="ARBA00022475"/>
    </source>
</evidence>
<evidence type="ECO:0000313" key="22">
    <source>
        <dbReference type="EMBL" id="OZC02693.1"/>
    </source>
</evidence>
<evidence type="ECO:0000256" key="17">
    <source>
        <dbReference type="ARBA" id="ARBA00049902"/>
    </source>
</evidence>
<reference evidence="22 23" key="1">
    <citation type="submission" date="2016-11" db="EMBL/GenBank/DDBJ databases">
        <title>Study of marine rhodopsin-containing bacteria.</title>
        <authorList>
            <person name="Yoshizawa S."/>
            <person name="Kumagai Y."/>
            <person name="Kogure K."/>
        </authorList>
    </citation>
    <scope>NUCLEOTIDE SEQUENCE [LARGE SCALE GENOMIC DNA]</scope>
    <source>
        <strain evidence="22 23">SG-29</strain>
    </source>
</reference>
<keyword evidence="23" id="KW-1185">Reference proteome</keyword>
<comment type="catalytic activity">
    <reaction evidence="17">
        <text>[GlcNAc-(1-&gt;4)-Mur2Ac(oyl-L-Ala-gamma-D-Glu-L-Lys-D-Ala-D-Ala)](n)-di-trans,octa-cis-undecaprenyl diphosphate + beta-D-GlcNAc-(1-&gt;4)-Mur2Ac(oyl-L-Ala-gamma-D-Glu-L-Lys-D-Ala-D-Ala)-di-trans,octa-cis-undecaprenyl diphosphate = [GlcNAc-(1-&gt;4)-Mur2Ac(oyl-L-Ala-gamma-D-Glu-L-Lys-D-Ala-D-Ala)](n+1)-di-trans,octa-cis-undecaprenyl diphosphate + di-trans,octa-cis-undecaprenyl diphosphate + H(+)</text>
        <dbReference type="Rhea" id="RHEA:23708"/>
        <dbReference type="Rhea" id="RHEA-COMP:9602"/>
        <dbReference type="Rhea" id="RHEA-COMP:9603"/>
        <dbReference type="ChEBI" id="CHEBI:15378"/>
        <dbReference type="ChEBI" id="CHEBI:58405"/>
        <dbReference type="ChEBI" id="CHEBI:60033"/>
        <dbReference type="ChEBI" id="CHEBI:78435"/>
        <dbReference type="EC" id="2.4.99.28"/>
    </reaction>
</comment>
<keyword evidence="11" id="KW-0133">Cell shape</keyword>
<evidence type="ECO:0000256" key="9">
    <source>
        <dbReference type="ARBA" id="ARBA00022679"/>
    </source>
</evidence>
<evidence type="ECO:0000256" key="6">
    <source>
        <dbReference type="ARBA" id="ARBA00022645"/>
    </source>
</evidence>
<keyword evidence="8" id="KW-0328">Glycosyltransferase</keyword>
<protein>
    <submittedName>
        <fullName evidence="22">Uncharacterized protein</fullName>
    </submittedName>
</protein>
<dbReference type="Pfam" id="PF00912">
    <property type="entry name" value="Transgly"/>
    <property type="match status" value="1"/>
</dbReference>
<keyword evidence="19" id="KW-1133">Transmembrane helix</keyword>
<dbReference type="PANTHER" id="PTHR32282:SF11">
    <property type="entry name" value="PENICILLIN-BINDING PROTEIN 1B"/>
    <property type="match status" value="1"/>
</dbReference>
<keyword evidence="6" id="KW-0121">Carboxypeptidase</keyword>
<evidence type="ECO:0000256" key="13">
    <source>
        <dbReference type="ARBA" id="ARBA00023136"/>
    </source>
</evidence>
<evidence type="ECO:0000256" key="11">
    <source>
        <dbReference type="ARBA" id="ARBA00022960"/>
    </source>
</evidence>
<dbReference type="RefSeq" id="WP_094547186.1">
    <property type="nucleotide sequence ID" value="NZ_MQWB01000001.1"/>
</dbReference>
<comment type="similarity">
    <text evidence="4">In the N-terminal section; belongs to the glycosyltransferase 51 family.</text>
</comment>
<dbReference type="OrthoDB" id="9766909at2"/>
<keyword evidence="15" id="KW-0961">Cell wall biogenesis/degradation</keyword>
<dbReference type="GO" id="GO:0006508">
    <property type="term" value="P:proteolysis"/>
    <property type="evidence" value="ECO:0007669"/>
    <property type="project" value="UniProtKB-KW"/>
</dbReference>
<dbReference type="GO" id="GO:0071555">
    <property type="term" value="P:cell wall organization"/>
    <property type="evidence" value="ECO:0007669"/>
    <property type="project" value="UniProtKB-KW"/>
</dbReference>
<evidence type="ECO:0000256" key="4">
    <source>
        <dbReference type="ARBA" id="ARBA00007739"/>
    </source>
</evidence>
<evidence type="ECO:0000256" key="1">
    <source>
        <dbReference type="ARBA" id="ARBA00004236"/>
    </source>
</evidence>
<dbReference type="GO" id="GO:0009252">
    <property type="term" value="P:peptidoglycan biosynthetic process"/>
    <property type="evidence" value="ECO:0007669"/>
    <property type="project" value="UniProtKB-KW"/>
</dbReference>
<keyword evidence="14" id="KW-0511">Multifunctional enzyme</keyword>
<dbReference type="InterPro" id="IPR012338">
    <property type="entry name" value="Beta-lactam/transpept-like"/>
</dbReference>
<dbReference type="InterPro" id="IPR001460">
    <property type="entry name" value="PCN-bd_Tpept"/>
</dbReference>
<dbReference type="Gene3D" id="3.40.710.10">
    <property type="entry name" value="DD-peptidase/beta-lactamase superfamily"/>
    <property type="match status" value="2"/>
</dbReference>
<evidence type="ECO:0000259" key="20">
    <source>
        <dbReference type="Pfam" id="PF00905"/>
    </source>
</evidence>
<dbReference type="InterPro" id="IPR023346">
    <property type="entry name" value="Lysozyme-like_dom_sf"/>
</dbReference>
<evidence type="ECO:0000256" key="16">
    <source>
        <dbReference type="ARBA" id="ARBA00034000"/>
    </source>
</evidence>
<evidence type="ECO:0000256" key="10">
    <source>
        <dbReference type="ARBA" id="ARBA00022801"/>
    </source>
</evidence>
<feature type="region of interest" description="Disordered" evidence="18">
    <location>
        <begin position="1"/>
        <end position="30"/>
    </location>
</feature>
<feature type="compositionally biased region" description="Basic and acidic residues" evidence="18">
    <location>
        <begin position="762"/>
        <end position="777"/>
    </location>
</feature>
<dbReference type="InterPro" id="IPR036950">
    <property type="entry name" value="PBP_transglycosylase"/>
</dbReference>
<keyword evidence="10" id="KW-0378">Hydrolase</keyword>
<organism evidence="22 23">
    <name type="scientific">Rubricoccus marinus</name>
    <dbReference type="NCBI Taxonomy" id="716817"/>
    <lineage>
        <taxon>Bacteria</taxon>
        <taxon>Pseudomonadati</taxon>
        <taxon>Rhodothermota</taxon>
        <taxon>Rhodothermia</taxon>
        <taxon>Rhodothermales</taxon>
        <taxon>Rubricoccaceae</taxon>
        <taxon>Rubricoccus</taxon>
    </lineage>
</organism>
<accession>A0A259TY48</accession>
<evidence type="ECO:0000256" key="19">
    <source>
        <dbReference type="SAM" id="Phobius"/>
    </source>
</evidence>
<dbReference type="Pfam" id="PF00905">
    <property type="entry name" value="Transpeptidase"/>
    <property type="match status" value="1"/>
</dbReference>
<evidence type="ECO:0000256" key="18">
    <source>
        <dbReference type="SAM" id="MobiDB-lite"/>
    </source>
</evidence>
<dbReference type="GO" id="GO:0030288">
    <property type="term" value="C:outer membrane-bounded periplasmic space"/>
    <property type="evidence" value="ECO:0007669"/>
    <property type="project" value="TreeGrafter"/>
</dbReference>
<feature type="compositionally biased region" description="Pro residues" evidence="18">
    <location>
        <begin position="817"/>
        <end position="826"/>
    </location>
</feature>
<evidence type="ECO:0000256" key="8">
    <source>
        <dbReference type="ARBA" id="ARBA00022676"/>
    </source>
</evidence>
<comment type="caution">
    <text evidence="22">The sequence shown here is derived from an EMBL/GenBank/DDBJ whole genome shotgun (WGS) entry which is preliminary data.</text>
</comment>
<name>A0A259TY48_9BACT</name>
<feature type="region of interest" description="Disordered" evidence="18">
    <location>
        <begin position="755"/>
        <end position="846"/>
    </location>
</feature>
<feature type="compositionally biased region" description="Basic and acidic residues" evidence="18">
    <location>
        <begin position="797"/>
        <end position="813"/>
    </location>
</feature>
<dbReference type="GO" id="GO:0009002">
    <property type="term" value="F:serine-type D-Ala-D-Ala carboxypeptidase activity"/>
    <property type="evidence" value="ECO:0007669"/>
    <property type="project" value="UniProtKB-EC"/>
</dbReference>
<evidence type="ECO:0000256" key="12">
    <source>
        <dbReference type="ARBA" id="ARBA00022984"/>
    </source>
</evidence>
<keyword evidence="13 19" id="KW-0472">Membrane</keyword>
<dbReference type="SUPFAM" id="SSF56601">
    <property type="entry name" value="beta-lactamase/transpeptidase-like"/>
    <property type="match status" value="1"/>
</dbReference>
<dbReference type="GO" id="GO:0008955">
    <property type="term" value="F:peptidoglycan glycosyltransferase activity"/>
    <property type="evidence" value="ECO:0007669"/>
    <property type="project" value="UniProtKB-EC"/>
</dbReference>
<evidence type="ECO:0000256" key="2">
    <source>
        <dbReference type="ARBA" id="ARBA00004752"/>
    </source>
</evidence>
<dbReference type="FunCoup" id="A0A259TY48">
    <property type="interactions" value="112"/>
</dbReference>
<keyword evidence="19" id="KW-0812">Transmembrane</keyword>
<dbReference type="SUPFAM" id="SSF53955">
    <property type="entry name" value="Lysozyme-like"/>
    <property type="match status" value="1"/>
</dbReference>